<sequence length="221" mass="24912">MEEEEEMVVVVMMEEKRWTTGTRQGRRTDGRELWVGGWLGKASTRGSRLLLPPFGSTSGIPPLLSRPEPTNQPTKRPARLSIRLGSNPTTTTNCTTSICQPARRPSCDPDAPALFSAQPPAASPTTNSSFVSRFRFSIVQYLFISLHFQYKFQIPAARLAPGRILVYTKDWKQHRRQFKADMVLTAERLNAIKKDQTKKHWLFFLAHPIPKLAVTIAPIAP</sequence>
<proteinExistence type="predicted"/>
<evidence type="ECO:0000313" key="2">
    <source>
        <dbReference type="Proteomes" id="UP001456524"/>
    </source>
</evidence>
<protein>
    <submittedName>
        <fullName evidence="1">Uncharacterized protein</fullName>
    </submittedName>
</protein>
<dbReference type="EMBL" id="JBBWUH010000005">
    <property type="protein sequence ID" value="KAK8166652.1"/>
    <property type="molecule type" value="Genomic_DNA"/>
</dbReference>
<evidence type="ECO:0000313" key="1">
    <source>
        <dbReference type="EMBL" id="KAK8166652.1"/>
    </source>
</evidence>
<comment type="caution">
    <text evidence="1">The sequence shown here is derived from an EMBL/GenBank/DDBJ whole genome shotgun (WGS) entry which is preliminary data.</text>
</comment>
<dbReference type="Proteomes" id="UP001456524">
    <property type="component" value="Unassembled WGS sequence"/>
</dbReference>
<keyword evidence="2" id="KW-1185">Reference proteome</keyword>
<accession>A0ABR1XTM5</accession>
<reference evidence="1 2" key="1">
    <citation type="journal article" date="2022" name="G3 (Bethesda)">
        <title>Enemy or ally: a genomic approach to elucidate the lifestyle of Phyllosticta citrichinaensis.</title>
        <authorList>
            <person name="Buijs V.A."/>
            <person name="Groenewald J.Z."/>
            <person name="Haridas S."/>
            <person name="LaButti K.M."/>
            <person name="Lipzen A."/>
            <person name="Martin F.M."/>
            <person name="Barry K."/>
            <person name="Grigoriev I.V."/>
            <person name="Crous P.W."/>
            <person name="Seidl M.F."/>
        </authorList>
    </citation>
    <scope>NUCLEOTIDE SEQUENCE [LARGE SCALE GENOMIC DNA]</scope>
    <source>
        <strain evidence="1 2">CBS 129764</strain>
    </source>
</reference>
<organism evidence="1 2">
    <name type="scientific">Phyllosticta citrichinensis</name>
    <dbReference type="NCBI Taxonomy" id="1130410"/>
    <lineage>
        <taxon>Eukaryota</taxon>
        <taxon>Fungi</taxon>
        <taxon>Dikarya</taxon>
        <taxon>Ascomycota</taxon>
        <taxon>Pezizomycotina</taxon>
        <taxon>Dothideomycetes</taxon>
        <taxon>Dothideomycetes incertae sedis</taxon>
        <taxon>Botryosphaeriales</taxon>
        <taxon>Phyllostictaceae</taxon>
        <taxon>Phyllosticta</taxon>
    </lineage>
</organism>
<gene>
    <name evidence="1" type="ORF">IWX90DRAFT_415023</name>
</gene>
<name>A0ABR1XTM5_9PEZI</name>